<feature type="compositionally biased region" description="Basic and acidic residues" evidence="1">
    <location>
        <begin position="57"/>
        <end position="73"/>
    </location>
</feature>
<accession>A0A231HCM8</accession>
<protein>
    <recommendedName>
        <fullName evidence="4">HNH domain-containing protein</fullName>
    </recommendedName>
</protein>
<name>A0A231HCM8_9NOCA</name>
<dbReference type="EMBL" id="NGAF01000002">
    <property type="protein sequence ID" value="OXR46664.1"/>
    <property type="molecule type" value="Genomic_DNA"/>
</dbReference>
<comment type="caution">
    <text evidence="2">The sequence shown here is derived from an EMBL/GenBank/DDBJ whole genome shotgun (WGS) entry which is preliminary data.</text>
</comment>
<dbReference type="AlphaFoldDB" id="A0A231HCM8"/>
<organism evidence="2 3">
    <name type="scientific">Nocardia cerradoensis</name>
    <dbReference type="NCBI Taxonomy" id="85688"/>
    <lineage>
        <taxon>Bacteria</taxon>
        <taxon>Bacillati</taxon>
        <taxon>Actinomycetota</taxon>
        <taxon>Actinomycetes</taxon>
        <taxon>Mycobacteriales</taxon>
        <taxon>Nocardiaceae</taxon>
        <taxon>Nocardia</taxon>
    </lineage>
</organism>
<reference evidence="2 3" key="1">
    <citation type="submission" date="2017-07" db="EMBL/GenBank/DDBJ databases">
        <title>First draft Genome Sequence of Nocardia cerradoensis isolated from human infection.</title>
        <authorList>
            <person name="Carrasco G."/>
        </authorList>
    </citation>
    <scope>NUCLEOTIDE SEQUENCE [LARGE SCALE GENOMIC DNA]</scope>
    <source>
        <strain evidence="2 3">CNM20130759</strain>
    </source>
</reference>
<keyword evidence="3" id="KW-1185">Reference proteome</keyword>
<gene>
    <name evidence="2" type="ORF">B7C42_01639</name>
</gene>
<proteinExistence type="predicted"/>
<sequence length="169" mass="19091">MSDLACTRPTAKYPDGRTGLRAGYLAHWKAKEEPCAPCREAHTAHGRDRWANLTPDQKADRREKNRAEAERFRANSPELVEANSRRYRDINRSIIREAKSKPCADCGVSYPYYVMQFDHLGDKKFNIGAIGPTASRKRLLAEIAKCDVVCANCHAERSYQRMQSGEACA</sequence>
<evidence type="ECO:0000313" key="3">
    <source>
        <dbReference type="Proteomes" id="UP000215506"/>
    </source>
</evidence>
<evidence type="ECO:0008006" key="4">
    <source>
        <dbReference type="Google" id="ProtNLM"/>
    </source>
</evidence>
<evidence type="ECO:0000313" key="2">
    <source>
        <dbReference type="EMBL" id="OXR46664.1"/>
    </source>
</evidence>
<dbReference type="RefSeq" id="WP_094024794.1">
    <property type="nucleotide sequence ID" value="NZ_NGAF01000002.1"/>
</dbReference>
<dbReference type="Proteomes" id="UP000215506">
    <property type="component" value="Unassembled WGS sequence"/>
</dbReference>
<feature type="region of interest" description="Disordered" evidence="1">
    <location>
        <begin position="46"/>
        <end position="73"/>
    </location>
</feature>
<evidence type="ECO:0000256" key="1">
    <source>
        <dbReference type="SAM" id="MobiDB-lite"/>
    </source>
</evidence>